<dbReference type="STRING" id="1002804.HBZC1_13300"/>
<gene>
    <name evidence="1" type="ordered locus">HBZC1_13300</name>
</gene>
<evidence type="ECO:0000313" key="2">
    <source>
        <dbReference type="Proteomes" id="UP000008387"/>
    </source>
</evidence>
<proteinExistence type="predicted"/>
<dbReference type="Proteomes" id="UP000008387">
    <property type="component" value="Chromosome"/>
</dbReference>
<dbReference type="KEGG" id="hbi:HBZC1_13300"/>
<dbReference type="HOGENOM" id="CLU_2897977_0_0_7"/>
<protein>
    <submittedName>
        <fullName evidence="1">Uncharacterized protein</fullName>
    </submittedName>
</protein>
<dbReference type="AlphaFoldDB" id="F8KQB5"/>
<accession>F8KQB5</accession>
<reference evidence="1 2" key="1">
    <citation type="journal article" date="2011" name="J. Bacteriol.">
        <title>Genome sequence of Helicobacter bizzozeronii strain CIII-1, an isolate from human gastric mucosa.</title>
        <authorList>
            <person name="Schott T."/>
            <person name="Rossi M."/>
            <person name="Hanninen M.L."/>
        </authorList>
    </citation>
    <scope>NUCLEOTIDE SEQUENCE [LARGE SCALE GENOMIC DNA]</scope>
    <source>
        <strain evidence="1 2">CIII-1</strain>
    </source>
</reference>
<organism evidence="1 2">
    <name type="scientific">Helicobacter bizzozeronii (strain CIII-1)</name>
    <dbReference type="NCBI Taxonomy" id="1002804"/>
    <lineage>
        <taxon>Bacteria</taxon>
        <taxon>Pseudomonadati</taxon>
        <taxon>Campylobacterota</taxon>
        <taxon>Epsilonproteobacteria</taxon>
        <taxon>Campylobacterales</taxon>
        <taxon>Helicobacteraceae</taxon>
        <taxon>Helicobacter</taxon>
    </lineage>
</organism>
<dbReference type="EMBL" id="FR871757">
    <property type="protein sequence ID" value="CCB80316.1"/>
    <property type="molecule type" value="Genomic_DNA"/>
</dbReference>
<dbReference type="RefSeq" id="WP_013890727.1">
    <property type="nucleotide sequence ID" value="NC_015674.1"/>
</dbReference>
<sequence length="62" mass="6744">MQNISYLLRHKKRLKRELLDSTGGGGGRLPKKIALLGGSSTAEFKDLLEVSPFKSGDCAQLL</sequence>
<evidence type="ECO:0000313" key="1">
    <source>
        <dbReference type="EMBL" id="CCB80316.1"/>
    </source>
</evidence>
<name>F8KQB5_HELBC</name>
<keyword evidence="2" id="KW-1185">Reference proteome</keyword>